<evidence type="ECO:0000313" key="1">
    <source>
        <dbReference type="EMBL" id="ABC31749.1"/>
    </source>
</evidence>
<accession>Q2SC75</accession>
<sequence>MPSKLLKLKVLADVPRTEYVDPSKQSRSLDKGSRLDFVRMLRKSAKVEAPTPKRAPKVKKTFNAAVWLRFLTPPEQPVSLWIMYRDDRGEFAVMVDEAKLSTGTSTMLSGCVTLEVQGEIAYMKACCGGTRDGETFAVEELYVQRHASEQAATNQRSA</sequence>
<evidence type="ECO:0000313" key="2">
    <source>
        <dbReference type="Proteomes" id="UP000000238"/>
    </source>
</evidence>
<proteinExistence type="predicted"/>
<dbReference type="AlphaFoldDB" id="Q2SC75"/>
<protein>
    <submittedName>
        <fullName evidence="1">Uncharacterized protein</fullName>
    </submittedName>
</protein>
<keyword evidence="2" id="KW-1185">Reference proteome</keyword>
<dbReference type="STRING" id="349521.HCH_05066"/>
<name>Q2SC75_HAHCH</name>
<dbReference type="eggNOG" id="ENOG5033B6C">
    <property type="taxonomic scope" value="Bacteria"/>
</dbReference>
<dbReference type="KEGG" id="hch:HCH_05066"/>
<gene>
    <name evidence="1" type="ordered locus">HCH_05066</name>
</gene>
<dbReference type="HOGENOM" id="CLU_1666949_0_0_6"/>
<dbReference type="EMBL" id="CP000155">
    <property type="protein sequence ID" value="ABC31749.1"/>
    <property type="molecule type" value="Genomic_DNA"/>
</dbReference>
<organism evidence="1 2">
    <name type="scientific">Hahella chejuensis (strain KCTC 2396)</name>
    <dbReference type="NCBI Taxonomy" id="349521"/>
    <lineage>
        <taxon>Bacteria</taxon>
        <taxon>Pseudomonadati</taxon>
        <taxon>Pseudomonadota</taxon>
        <taxon>Gammaproteobacteria</taxon>
        <taxon>Oceanospirillales</taxon>
        <taxon>Hahellaceae</taxon>
        <taxon>Hahella</taxon>
    </lineage>
</organism>
<reference evidence="1 2" key="1">
    <citation type="journal article" date="2005" name="Nucleic Acids Res.">
        <title>Genomic blueprint of Hahella chejuensis, a marine microbe producing an algicidal agent.</title>
        <authorList>
            <person name="Jeong H."/>
            <person name="Yim J.H."/>
            <person name="Lee C."/>
            <person name="Choi S.-H."/>
            <person name="Park Y.K."/>
            <person name="Yoon S.H."/>
            <person name="Hur C.-G."/>
            <person name="Kang H.-Y."/>
            <person name="Kim D."/>
            <person name="Lee H.H."/>
            <person name="Park K.H."/>
            <person name="Park S.-H."/>
            <person name="Park H.-S."/>
            <person name="Lee H.K."/>
            <person name="Oh T.K."/>
            <person name="Kim J.F."/>
        </authorList>
    </citation>
    <scope>NUCLEOTIDE SEQUENCE [LARGE SCALE GENOMIC DNA]</scope>
    <source>
        <strain evidence="1 2">KCTC 2396</strain>
    </source>
</reference>
<dbReference type="Proteomes" id="UP000000238">
    <property type="component" value="Chromosome"/>
</dbReference>